<sequence length="131" mass="14952">MRDVRFLAVGRKAITEELSGRQWRASAAGMIVDGEQQAMRCGREAKWPKGQMIQWGPKERRSTKIDRTRDWKTKKDWESGRFASSCHVLYNVPMFLDGTVPGSIGRQAASSKQQQEHTIVMGKKRRSLRGC</sequence>
<evidence type="ECO:0000313" key="3">
    <source>
        <dbReference type="Proteomes" id="UP000001631"/>
    </source>
</evidence>
<organism evidence="2 3">
    <name type="scientific">Ajellomyces capsulatus (strain G186AR / H82 / ATCC MYA-2454 / RMSCC 2432)</name>
    <name type="common">Darling's disease fungus</name>
    <name type="synonym">Histoplasma capsulatum</name>
    <dbReference type="NCBI Taxonomy" id="447093"/>
    <lineage>
        <taxon>Eukaryota</taxon>
        <taxon>Fungi</taxon>
        <taxon>Dikarya</taxon>
        <taxon>Ascomycota</taxon>
        <taxon>Pezizomycotina</taxon>
        <taxon>Eurotiomycetes</taxon>
        <taxon>Eurotiomycetidae</taxon>
        <taxon>Onygenales</taxon>
        <taxon>Ajellomycetaceae</taxon>
        <taxon>Histoplasma</taxon>
    </lineage>
</organism>
<reference evidence="2" key="1">
    <citation type="submission" date="2009-02" db="EMBL/GenBank/DDBJ databases">
        <title>The Genome Sequence of Ajellomyces capsulatus strain G186AR.</title>
        <authorList>
            <consortium name="The Broad Institute Genome Sequencing Platform"/>
            <person name="Champion M."/>
            <person name="Cuomo C."/>
            <person name="Ma L.-J."/>
            <person name="Henn M.R."/>
            <person name="Sil A."/>
            <person name="Goldman B."/>
            <person name="Young S.K."/>
            <person name="Kodira C.D."/>
            <person name="Zeng Q."/>
            <person name="Koehrsen M."/>
            <person name="Alvarado L."/>
            <person name="Berlin A."/>
            <person name="Borenstein D."/>
            <person name="Chen Z."/>
            <person name="Engels R."/>
            <person name="Freedman E."/>
            <person name="Gellesch M."/>
            <person name="Goldberg J."/>
            <person name="Griggs A."/>
            <person name="Gujja S."/>
            <person name="Heiman D."/>
            <person name="Hepburn T."/>
            <person name="Howarth C."/>
            <person name="Jen D."/>
            <person name="Larson L."/>
            <person name="Lewis B."/>
            <person name="Mehta T."/>
            <person name="Park D."/>
            <person name="Pearson M."/>
            <person name="Roberts A."/>
            <person name="Saif S."/>
            <person name="Shea T."/>
            <person name="Shenoy N."/>
            <person name="Sisk P."/>
            <person name="Stolte C."/>
            <person name="Sykes S."/>
            <person name="Walk T."/>
            <person name="White J."/>
            <person name="Yandava C."/>
            <person name="Klein B."/>
            <person name="McEwen J.G."/>
            <person name="Puccia R."/>
            <person name="Goldman G.H."/>
            <person name="Felipe M.S."/>
            <person name="Nino-Vega G."/>
            <person name="San-Blas G."/>
            <person name="Taylor J."/>
            <person name="Mendoza L."/>
            <person name="Galagan J."/>
            <person name="Nusbaum C."/>
            <person name="Birren B."/>
        </authorList>
    </citation>
    <scope>NUCLEOTIDE SEQUENCE</scope>
    <source>
        <strain evidence="2">G186AR</strain>
    </source>
</reference>
<dbReference type="GeneID" id="69035416"/>
<dbReference type="AlphaFoldDB" id="C0NGC8"/>
<protein>
    <submittedName>
        <fullName evidence="2">Uncharacterized protein</fullName>
    </submittedName>
</protein>
<gene>
    <name evidence="2" type="ORF">HCBG_02400</name>
</gene>
<dbReference type="InParanoid" id="C0NGC8"/>
<feature type="region of interest" description="Disordered" evidence="1">
    <location>
        <begin position="110"/>
        <end position="131"/>
    </location>
</feature>
<dbReference type="EMBL" id="GG663365">
    <property type="protein sequence ID" value="EEH08863.1"/>
    <property type="molecule type" value="Genomic_DNA"/>
</dbReference>
<proteinExistence type="predicted"/>
<name>C0NGC8_AJECG</name>
<dbReference type="HOGENOM" id="CLU_1926995_0_0_1"/>
<feature type="compositionally biased region" description="Basic residues" evidence="1">
    <location>
        <begin position="122"/>
        <end position="131"/>
    </location>
</feature>
<accession>C0NGC8</accession>
<dbReference type="RefSeq" id="XP_045289344.1">
    <property type="nucleotide sequence ID" value="XM_045429449.1"/>
</dbReference>
<keyword evidence="3" id="KW-1185">Reference proteome</keyword>
<evidence type="ECO:0000256" key="1">
    <source>
        <dbReference type="SAM" id="MobiDB-lite"/>
    </source>
</evidence>
<evidence type="ECO:0000313" key="2">
    <source>
        <dbReference type="EMBL" id="EEH08863.1"/>
    </source>
</evidence>
<dbReference type="Proteomes" id="UP000001631">
    <property type="component" value="Unassembled WGS sequence"/>
</dbReference>